<dbReference type="Proteomes" id="UP000325743">
    <property type="component" value="Chromosome 1"/>
</dbReference>
<accession>A0A5P3VCL6</accession>
<proteinExistence type="predicted"/>
<gene>
    <name evidence="1" type="ORF">D2917_07515</name>
</gene>
<reference evidence="1 2" key="1">
    <citation type="submission" date="2018-09" db="EMBL/GenBank/DDBJ databases">
        <title>Complete genome sequence of Cupriavidus oxalaticus T2, a bacterium capable of phenol tolerance and degradation.</title>
        <authorList>
            <person name="Yan J."/>
        </authorList>
    </citation>
    <scope>NUCLEOTIDE SEQUENCE [LARGE SCALE GENOMIC DNA]</scope>
    <source>
        <strain evidence="1 2">T2</strain>
    </source>
</reference>
<name>A0A5P3VCL6_9BURK</name>
<dbReference type="AlphaFoldDB" id="A0A5P3VCL6"/>
<protein>
    <submittedName>
        <fullName evidence="1">Uncharacterized protein</fullName>
    </submittedName>
</protein>
<evidence type="ECO:0000313" key="2">
    <source>
        <dbReference type="Proteomes" id="UP000325743"/>
    </source>
</evidence>
<organism evidence="1 2">
    <name type="scientific">Cupriavidus oxalaticus</name>
    <dbReference type="NCBI Taxonomy" id="96344"/>
    <lineage>
        <taxon>Bacteria</taxon>
        <taxon>Pseudomonadati</taxon>
        <taxon>Pseudomonadota</taxon>
        <taxon>Betaproteobacteria</taxon>
        <taxon>Burkholderiales</taxon>
        <taxon>Burkholderiaceae</taxon>
        <taxon>Cupriavidus</taxon>
    </lineage>
</organism>
<sequence>MLAARSNASCSVVLANCDRKACSVFTLASIVIRLRMLWLFRLFWITVVGVPASDPTAAELPGPFWITFNKPFVATWPVLVPTTVVGRPAAPEPPALLPLADAVADAAAPAAPLANAAAPALLADPFALA</sequence>
<dbReference type="EMBL" id="CP032518">
    <property type="protein sequence ID" value="QEZ44097.1"/>
    <property type="molecule type" value="Genomic_DNA"/>
</dbReference>
<evidence type="ECO:0000313" key="1">
    <source>
        <dbReference type="EMBL" id="QEZ44097.1"/>
    </source>
</evidence>